<feature type="transmembrane region" description="Helical" evidence="11">
    <location>
        <begin position="44"/>
        <end position="61"/>
    </location>
</feature>
<proteinExistence type="inferred from homology"/>
<dbReference type="InterPro" id="IPR018365">
    <property type="entry name" value="Cell_cycle_FtsW-rel_CS"/>
</dbReference>
<dbReference type="STRING" id="337097.BHF71_03190"/>
<dbReference type="EMBL" id="MIJF01000056">
    <property type="protein sequence ID" value="OEF98040.1"/>
    <property type="molecule type" value="Genomic_DNA"/>
</dbReference>
<comment type="catalytic activity">
    <reaction evidence="11">
        <text>[GlcNAc-(1-&gt;4)-Mur2Ac(oyl-L-Ala-gamma-D-Glu-L-Lys-D-Ala-D-Ala)](n)-di-trans,octa-cis-undecaprenyl diphosphate + beta-D-GlcNAc-(1-&gt;4)-Mur2Ac(oyl-L-Ala-gamma-D-Glu-L-Lys-D-Ala-D-Ala)-di-trans,octa-cis-undecaprenyl diphosphate = [GlcNAc-(1-&gt;4)-Mur2Ac(oyl-L-Ala-gamma-D-Glu-L-Lys-D-Ala-D-Ala)](n+1)-di-trans,octa-cis-undecaprenyl diphosphate + di-trans,octa-cis-undecaprenyl diphosphate + H(+)</text>
        <dbReference type="Rhea" id="RHEA:23708"/>
        <dbReference type="Rhea" id="RHEA-COMP:9602"/>
        <dbReference type="Rhea" id="RHEA-COMP:9603"/>
        <dbReference type="ChEBI" id="CHEBI:15378"/>
        <dbReference type="ChEBI" id="CHEBI:58405"/>
        <dbReference type="ChEBI" id="CHEBI:60033"/>
        <dbReference type="ChEBI" id="CHEBI:78435"/>
        <dbReference type="EC" id="2.4.99.28"/>
    </reaction>
</comment>
<feature type="transmembrane region" description="Helical" evidence="11">
    <location>
        <begin position="310"/>
        <end position="332"/>
    </location>
</feature>
<evidence type="ECO:0000256" key="1">
    <source>
        <dbReference type="ARBA" id="ARBA00004141"/>
    </source>
</evidence>
<keyword evidence="3 11" id="KW-0328">Glycosyltransferase</keyword>
<keyword evidence="9 11" id="KW-0472">Membrane</keyword>
<dbReference type="GO" id="GO:0008955">
    <property type="term" value="F:peptidoglycan glycosyltransferase activity"/>
    <property type="evidence" value="ECO:0007669"/>
    <property type="project" value="UniProtKB-UniRule"/>
</dbReference>
<comment type="subcellular location">
    <subcellularLocation>
        <location evidence="11">Cell membrane</location>
        <topology evidence="11">Multi-pass membrane protein</topology>
    </subcellularLocation>
    <subcellularLocation>
        <location evidence="1">Membrane</location>
        <topology evidence="1">Multi-pass membrane protein</topology>
    </subcellularLocation>
</comment>
<evidence type="ECO:0000256" key="2">
    <source>
        <dbReference type="ARBA" id="ARBA00022475"/>
    </source>
</evidence>
<comment type="pathway">
    <text evidence="11">Cell wall biogenesis; peptidoglycan biosynthesis.</text>
</comment>
<accession>A0A1D2YSQ1</accession>
<dbReference type="GO" id="GO:0009252">
    <property type="term" value="P:peptidoglycan biosynthetic process"/>
    <property type="evidence" value="ECO:0007669"/>
    <property type="project" value="UniProtKB-UniRule"/>
</dbReference>
<evidence type="ECO:0000313" key="13">
    <source>
        <dbReference type="Proteomes" id="UP000243739"/>
    </source>
</evidence>
<dbReference type="GO" id="GO:0032153">
    <property type="term" value="C:cell division site"/>
    <property type="evidence" value="ECO:0007669"/>
    <property type="project" value="TreeGrafter"/>
</dbReference>
<evidence type="ECO:0000256" key="10">
    <source>
        <dbReference type="ARBA" id="ARBA00023316"/>
    </source>
</evidence>
<evidence type="ECO:0000256" key="4">
    <source>
        <dbReference type="ARBA" id="ARBA00022679"/>
    </source>
</evidence>
<comment type="caution">
    <text evidence="12">The sequence shown here is derived from an EMBL/GenBank/DDBJ whole genome shotgun (WGS) entry which is preliminary data.</text>
</comment>
<keyword evidence="4 11" id="KW-0808">Transferase</keyword>
<dbReference type="GO" id="GO:0051301">
    <property type="term" value="P:cell division"/>
    <property type="evidence" value="ECO:0007669"/>
    <property type="project" value="InterPro"/>
</dbReference>
<dbReference type="HAMAP" id="MF_02079">
    <property type="entry name" value="PGT_RodA"/>
    <property type="match status" value="1"/>
</dbReference>
<dbReference type="GO" id="GO:0005886">
    <property type="term" value="C:plasma membrane"/>
    <property type="evidence" value="ECO:0007669"/>
    <property type="project" value="UniProtKB-SubCell"/>
</dbReference>
<evidence type="ECO:0000256" key="3">
    <source>
        <dbReference type="ARBA" id="ARBA00022676"/>
    </source>
</evidence>
<evidence type="ECO:0000256" key="11">
    <source>
        <dbReference type="HAMAP-Rule" id="MF_02079"/>
    </source>
</evidence>
<gene>
    <name evidence="11" type="primary">rodA</name>
    <name evidence="12" type="ORF">BHF71_03190</name>
</gene>
<keyword evidence="10 11" id="KW-0961">Cell wall biogenesis/degradation</keyword>
<keyword evidence="8 11" id="KW-1133">Transmembrane helix</keyword>
<keyword evidence="13" id="KW-1185">Reference proteome</keyword>
<feature type="transmembrane region" description="Helical" evidence="11">
    <location>
        <begin position="180"/>
        <end position="198"/>
    </location>
</feature>
<feature type="transmembrane region" description="Helical" evidence="11">
    <location>
        <begin position="344"/>
        <end position="365"/>
    </location>
</feature>
<comment type="function">
    <text evidence="11">Peptidoglycan polymerase that is essential for cell wall elongation.</text>
</comment>
<evidence type="ECO:0000256" key="5">
    <source>
        <dbReference type="ARBA" id="ARBA00022692"/>
    </source>
</evidence>
<dbReference type="UniPathway" id="UPA00219"/>
<dbReference type="PROSITE" id="PS00428">
    <property type="entry name" value="FTSW_RODA_SPOVE"/>
    <property type="match status" value="1"/>
</dbReference>
<feature type="transmembrane region" description="Helical" evidence="11">
    <location>
        <begin position="133"/>
        <end position="152"/>
    </location>
</feature>
<feature type="transmembrane region" description="Helical" evidence="11">
    <location>
        <begin position="279"/>
        <end position="298"/>
    </location>
</feature>
<sequence length="375" mass="41917">MVFSKRLIKYIDYWIILIIIGLAMFSYFGISSAKPDSSYALKQLIWYGLGLIVLLVILYVDNDLIRHYAYFAYVVGIVLLLGLFLFAGKTKGITGWYNLGFFKFQPAELMKIFTIITVAKYLDKRQEKRFESFIELFPLFLIFGVPLLLILIQPDLGTALVFVSIMLSMMLVYGVKGKHFAILGGIAGLGLLGLTLLYKFNQELFSKLVPPHQLNRLVSFIDPSKDPLGSGYQVIQSLIAVGSGQLYGVGLYQGQQGKNNWVPEAHTDFIFSVIAEEHGFIGASILILLFFLLIYRIVHIGINSQDRFGTYVAAGMVGMFVFTIFENVGMTIGLMPITGIPLPFVSYGGSSLLTNFISIGIILNIGMRRKPLMFE</sequence>
<organism evidence="12 13">
    <name type="scientific">Vulcanibacillus modesticaldus</name>
    <dbReference type="NCBI Taxonomy" id="337097"/>
    <lineage>
        <taxon>Bacteria</taxon>
        <taxon>Bacillati</taxon>
        <taxon>Bacillota</taxon>
        <taxon>Bacilli</taxon>
        <taxon>Bacillales</taxon>
        <taxon>Bacillaceae</taxon>
        <taxon>Vulcanibacillus</taxon>
    </lineage>
</organism>
<dbReference type="OrthoDB" id="9768187at2"/>
<dbReference type="PANTHER" id="PTHR30474">
    <property type="entry name" value="CELL CYCLE PROTEIN"/>
    <property type="match status" value="1"/>
</dbReference>
<dbReference type="PANTHER" id="PTHR30474:SF1">
    <property type="entry name" value="PEPTIDOGLYCAN GLYCOSYLTRANSFERASE MRDB"/>
    <property type="match status" value="1"/>
</dbReference>
<keyword evidence="6 11" id="KW-0133">Cell shape</keyword>
<protein>
    <recommendedName>
        <fullName evidence="11">Peptidoglycan glycosyltransferase RodA</fullName>
        <shortName evidence="11">PGT</shortName>
        <ecNumber evidence="11">2.4.99.28</ecNumber>
    </recommendedName>
    <alternativeName>
        <fullName evidence="11">Cell elongation protein RodA</fullName>
    </alternativeName>
    <alternativeName>
        <fullName evidence="11">Cell wall polymerase</fullName>
    </alternativeName>
    <alternativeName>
        <fullName evidence="11">Peptidoglycan polymerase</fullName>
        <shortName evidence="11">PG polymerase</shortName>
    </alternativeName>
</protein>
<comment type="similarity">
    <text evidence="11">Belongs to the SEDS family. MrdB/RodA subfamily.</text>
</comment>
<feature type="transmembrane region" description="Helical" evidence="11">
    <location>
        <begin position="158"/>
        <end position="175"/>
    </location>
</feature>
<dbReference type="AlphaFoldDB" id="A0A1D2YSQ1"/>
<dbReference type="Pfam" id="PF01098">
    <property type="entry name" value="FTSW_RODA_SPOVE"/>
    <property type="match status" value="1"/>
</dbReference>
<dbReference type="GO" id="GO:0015648">
    <property type="term" value="F:lipid-linked peptidoglycan transporter activity"/>
    <property type="evidence" value="ECO:0007669"/>
    <property type="project" value="TreeGrafter"/>
</dbReference>
<dbReference type="InterPro" id="IPR011923">
    <property type="entry name" value="RodA/MrdB"/>
</dbReference>
<dbReference type="RefSeq" id="WP_069657340.1">
    <property type="nucleotide sequence ID" value="NZ_MIJF01000056.1"/>
</dbReference>
<evidence type="ECO:0000256" key="9">
    <source>
        <dbReference type="ARBA" id="ARBA00023136"/>
    </source>
</evidence>
<reference evidence="12 13" key="1">
    <citation type="submission" date="2016-09" db="EMBL/GenBank/DDBJ databases">
        <title>Draft genome sequence for the type strain of Vulcanibacillus modesticaldus BR, a strictly anaerobic, moderately thermophilic, and nitrate-reducing bacterium from deep sea-hydrothermal vents of the Mid-Atlantic Ridge.</title>
        <authorList>
            <person name="Abin C.A."/>
            <person name="Hollibaugh J.T."/>
        </authorList>
    </citation>
    <scope>NUCLEOTIDE SEQUENCE [LARGE SCALE GENOMIC DNA]</scope>
    <source>
        <strain evidence="12 13">BR</strain>
    </source>
</reference>
<evidence type="ECO:0000256" key="7">
    <source>
        <dbReference type="ARBA" id="ARBA00022984"/>
    </source>
</evidence>
<feature type="transmembrane region" description="Helical" evidence="11">
    <location>
        <begin position="68"/>
        <end position="88"/>
    </location>
</feature>
<dbReference type="NCBIfam" id="TIGR02210">
    <property type="entry name" value="rodA_shape"/>
    <property type="match status" value="1"/>
</dbReference>
<dbReference type="GO" id="GO:0008360">
    <property type="term" value="P:regulation of cell shape"/>
    <property type="evidence" value="ECO:0007669"/>
    <property type="project" value="UniProtKB-KW"/>
</dbReference>
<keyword evidence="2 11" id="KW-1003">Cell membrane</keyword>
<dbReference type="Proteomes" id="UP000243739">
    <property type="component" value="Unassembled WGS sequence"/>
</dbReference>
<dbReference type="InterPro" id="IPR001182">
    <property type="entry name" value="FtsW/RodA"/>
</dbReference>
<keyword evidence="5 11" id="KW-0812">Transmembrane</keyword>
<evidence type="ECO:0000313" key="12">
    <source>
        <dbReference type="EMBL" id="OEF98040.1"/>
    </source>
</evidence>
<feature type="transmembrane region" description="Helical" evidence="11">
    <location>
        <begin position="12"/>
        <end position="32"/>
    </location>
</feature>
<dbReference type="GO" id="GO:0071555">
    <property type="term" value="P:cell wall organization"/>
    <property type="evidence" value="ECO:0007669"/>
    <property type="project" value="UniProtKB-KW"/>
</dbReference>
<dbReference type="EC" id="2.4.99.28" evidence="11"/>
<evidence type="ECO:0000256" key="6">
    <source>
        <dbReference type="ARBA" id="ARBA00022960"/>
    </source>
</evidence>
<keyword evidence="7 11" id="KW-0573">Peptidoglycan synthesis</keyword>
<evidence type="ECO:0000256" key="8">
    <source>
        <dbReference type="ARBA" id="ARBA00022989"/>
    </source>
</evidence>
<name>A0A1D2YSQ1_9BACI</name>